<accession>A0A075A5W8</accession>
<dbReference type="CTD" id="20316886"/>
<name>A0A075A5W8_OPIVI</name>
<dbReference type="SUPFAM" id="SSF54928">
    <property type="entry name" value="RNA-binding domain, RBD"/>
    <property type="match status" value="1"/>
</dbReference>
<dbReference type="InterPro" id="IPR035979">
    <property type="entry name" value="RBD_domain_sf"/>
</dbReference>
<organism evidence="1 2">
    <name type="scientific">Opisthorchis viverrini</name>
    <name type="common">Southeast Asian liver fluke</name>
    <dbReference type="NCBI Taxonomy" id="6198"/>
    <lineage>
        <taxon>Eukaryota</taxon>
        <taxon>Metazoa</taxon>
        <taxon>Spiralia</taxon>
        <taxon>Lophotrochozoa</taxon>
        <taxon>Platyhelminthes</taxon>
        <taxon>Trematoda</taxon>
        <taxon>Digenea</taxon>
        <taxon>Opisthorchiida</taxon>
        <taxon>Opisthorchiata</taxon>
        <taxon>Opisthorchiidae</taxon>
        <taxon>Opisthorchis</taxon>
    </lineage>
</organism>
<dbReference type="GeneID" id="20316886"/>
<keyword evidence="2" id="KW-1185">Reference proteome</keyword>
<evidence type="ECO:0000313" key="1">
    <source>
        <dbReference type="EMBL" id="KER31025.1"/>
    </source>
</evidence>
<gene>
    <name evidence="1" type="ORF">T265_02698</name>
</gene>
<dbReference type="EMBL" id="KL596652">
    <property type="protein sequence ID" value="KER31025.1"/>
    <property type="molecule type" value="Genomic_DNA"/>
</dbReference>
<sequence length="96" mass="10729">MERYAKSPPRIEGMVSLKVDNLAYRTTIEDLRRVFSRYGEVDVPGLHDEMEDVRGRFLLGVIAGLHARSCFAGVECIVCSLTTSVRGMHELKCGGR</sequence>
<protein>
    <recommendedName>
        <fullName evidence="3">RRM domain-containing protein</fullName>
    </recommendedName>
</protein>
<dbReference type="GO" id="GO:0003676">
    <property type="term" value="F:nucleic acid binding"/>
    <property type="evidence" value="ECO:0007669"/>
    <property type="project" value="InterPro"/>
</dbReference>
<dbReference type="RefSeq" id="XP_009165264.1">
    <property type="nucleotide sequence ID" value="XM_009167000.1"/>
</dbReference>
<proteinExistence type="predicted"/>
<evidence type="ECO:0000313" key="2">
    <source>
        <dbReference type="Proteomes" id="UP000054324"/>
    </source>
</evidence>
<reference evidence="1 2" key="1">
    <citation type="submission" date="2013-11" db="EMBL/GenBank/DDBJ databases">
        <title>Opisthorchis viverrini - life in the bile duct.</title>
        <authorList>
            <person name="Young N.D."/>
            <person name="Nagarajan N."/>
            <person name="Lin S.J."/>
            <person name="Korhonen P.K."/>
            <person name="Jex A.R."/>
            <person name="Hall R.S."/>
            <person name="Safavi-Hemami H."/>
            <person name="Kaewkong W."/>
            <person name="Bertrand D."/>
            <person name="Gao S."/>
            <person name="Seet Q."/>
            <person name="Wongkham S."/>
            <person name="Teh B.T."/>
            <person name="Wongkham C."/>
            <person name="Intapan P.M."/>
            <person name="Maleewong W."/>
            <person name="Yang X."/>
            <person name="Hu M."/>
            <person name="Wang Z."/>
            <person name="Hofmann A."/>
            <person name="Sternberg P.W."/>
            <person name="Tan P."/>
            <person name="Wang J."/>
            <person name="Gasser R.B."/>
        </authorList>
    </citation>
    <scope>NUCLEOTIDE SEQUENCE [LARGE SCALE GENOMIC DNA]</scope>
</reference>
<dbReference type="InterPro" id="IPR012677">
    <property type="entry name" value="Nucleotide-bd_a/b_plait_sf"/>
</dbReference>
<dbReference type="STRING" id="6198.A0A075A5W8"/>
<dbReference type="AlphaFoldDB" id="A0A075A5W8"/>
<dbReference type="Gene3D" id="3.30.70.330">
    <property type="match status" value="1"/>
</dbReference>
<dbReference type="Proteomes" id="UP000054324">
    <property type="component" value="Unassembled WGS sequence"/>
</dbReference>
<dbReference type="KEGG" id="ovi:T265_02698"/>
<evidence type="ECO:0008006" key="3">
    <source>
        <dbReference type="Google" id="ProtNLM"/>
    </source>
</evidence>
<dbReference type="OrthoDB" id="8093034at2759"/>